<accession>A0AAJ5UZM9</accession>
<gene>
    <name evidence="7" type="ORF">PWA60_19330</name>
</gene>
<reference evidence="7" key="1">
    <citation type="submission" date="2023-02" db="EMBL/GenBank/DDBJ databases">
        <title>tmexCD-toprJ-like cluster.</title>
        <authorList>
            <person name="Gao X."/>
            <person name="Wang C."/>
            <person name="Liu J."/>
        </authorList>
    </citation>
    <scope>NUCLEOTIDE SEQUENCE</scope>
    <source>
        <strain evidence="7">GDW21C697WI</strain>
    </source>
</reference>
<feature type="domain" description="JAB" evidence="6">
    <location>
        <begin position="35"/>
        <end position="136"/>
    </location>
</feature>
<keyword evidence="1" id="KW-0645">Protease</keyword>
<dbReference type="SUPFAM" id="SSF102712">
    <property type="entry name" value="JAB1/MPN domain"/>
    <property type="match status" value="1"/>
</dbReference>
<sequence length="157" mass="17577">MCQEIVFSWFDGQTRYVLIDQAPWSFLNSNAQFQSNSNEAGGILLGYRAGANIHIISATGPLPGDRRSRISFDRLDPGHQIAASEAWATSGGRIDYIGDWHTHPQRVPTPSSKDYLEWKKLIASVHALHLFAIVGTSQVRIWLSSELDRKIVPAFRT</sequence>
<dbReference type="RefSeq" id="WP_192440765.1">
    <property type="nucleotide sequence ID" value="NZ_CP118677.1"/>
</dbReference>
<dbReference type="Pfam" id="PF14464">
    <property type="entry name" value="Prok-JAB"/>
    <property type="match status" value="1"/>
</dbReference>
<keyword evidence="3" id="KW-0378">Hydrolase</keyword>
<evidence type="ECO:0000259" key="6">
    <source>
        <dbReference type="Pfam" id="PF14464"/>
    </source>
</evidence>
<keyword evidence="5" id="KW-0482">Metalloprotease</keyword>
<evidence type="ECO:0000313" key="8">
    <source>
        <dbReference type="Proteomes" id="UP001217631"/>
    </source>
</evidence>
<name>A0AAJ5UZM9_9PSED</name>
<dbReference type="Gene3D" id="3.40.140.10">
    <property type="entry name" value="Cytidine Deaminase, domain 2"/>
    <property type="match status" value="1"/>
</dbReference>
<evidence type="ECO:0000256" key="2">
    <source>
        <dbReference type="ARBA" id="ARBA00022723"/>
    </source>
</evidence>
<evidence type="ECO:0000256" key="1">
    <source>
        <dbReference type="ARBA" id="ARBA00022670"/>
    </source>
</evidence>
<dbReference type="GO" id="GO:0006508">
    <property type="term" value="P:proteolysis"/>
    <property type="evidence" value="ECO:0007669"/>
    <property type="project" value="UniProtKB-KW"/>
</dbReference>
<proteinExistence type="predicted"/>
<dbReference type="AlphaFoldDB" id="A0AAJ5UZM9"/>
<organism evidence="7 8">
    <name type="scientific">Pseudomonas juntendi</name>
    <dbReference type="NCBI Taxonomy" id="2666183"/>
    <lineage>
        <taxon>Bacteria</taxon>
        <taxon>Pseudomonadati</taxon>
        <taxon>Pseudomonadota</taxon>
        <taxon>Gammaproteobacteria</taxon>
        <taxon>Pseudomonadales</taxon>
        <taxon>Pseudomonadaceae</taxon>
        <taxon>Pseudomonas</taxon>
    </lineage>
</organism>
<keyword evidence="4" id="KW-0862">Zinc</keyword>
<dbReference type="Proteomes" id="UP001217631">
    <property type="component" value="Chromosome"/>
</dbReference>
<evidence type="ECO:0000256" key="3">
    <source>
        <dbReference type="ARBA" id="ARBA00022801"/>
    </source>
</evidence>
<keyword evidence="2" id="KW-0479">Metal-binding</keyword>
<dbReference type="InterPro" id="IPR028090">
    <property type="entry name" value="JAB_dom_prok"/>
</dbReference>
<dbReference type="EMBL" id="CP118677">
    <property type="protein sequence ID" value="WEA19411.1"/>
    <property type="molecule type" value="Genomic_DNA"/>
</dbReference>
<evidence type="ECO:0000256" key="4">
    <source>
        <dbReference type="ARBA" id="ARBA00022833"/>
    </source>
</evidence>
<dbReference type="GO" id="GO:0008237">
    <property type="term" value="F:metallopeptidase activity"/>
    <property type="evidence" value="ECO:0007669"/>
    <property type="project" value="UniProtKB-KW"/>
</dbReference>
<evidence type="ECO:0000313" key="7">
    <source>
        <dbReference type="EMBL" id="WEA19411.1"/>
    </source>
</evidence>
<evidence type="ECO:0000256" key="5">
    <source>
        <dbReference type="ARBA" id="ARBA00023049"/>
    </source>
</evidence>
<dbReference type="GO" id="GO:0046872">
    <property type="term" value="F:metal ion binding"/>
    <property type="evidence" value="ECO:0007669"/>
    <property type="project" value="UniProtKB-KW"/>
</dbReference>
<protein>
    <submittedName>
        <fullName evidence="7">Mov34/MPN/PAD-1 family protein</fullName>
    </submittedName>
</protein>